<dbReference type="EC" id="3.2.1.52" evidence="3"/>
<gene>
    <name evidence="11" type="ORF">rosag_09530</name>
</gene>
<dbReference type="GO" id="GO:0005975">
    <property type="term" value="P:carbohydrate metabolic process"/>
    <property type="evidence" value="ECO:0007669"/>
    <property type="project" value="InterPro"/>
</dbReference>
<organism evidence="11 12">
    <name type="scientific">Roseisolibacter agri</name>
    <dbReference type="NCBI Taxonomy" id="2014610"/>
    <lineage>
        <taxon>Bacteria</taxon>
        <taxon>Pseudomonadati</taxon>
        <taxon>Gemmatimonadota</taxon>
        <taxon>Gemmatimonadia</taxon>
        <taxon>Gemmatimonadales</taxon>
        <taxon>Gemmatimonadaceae</taxon>
        <taxon>Roseisolibacter</taxon>
    </lineage>
</organism>
<dbReference type="SUPFAM" id="SSF51445">
    <property type="entry name" value="(Trans)glycosidases"/>
    <property type="match status" value="1"/>
</dbReference>
<dbReference type="InterPro" id="IPR025705">
    <property type="entry name" value="Beta_hexosaminidase_sua/sub"/>
</dbReference>
<reference evidence="11" key="1">
    <citation type="submission" date="2022-08" db="EMBL/GenBank/DDBJ databases">
        <title>Draft genome sequencing of Roseisolibacter agri AW1220.</title>
        <authorList>
            <person name="Tobiishi Y."/>
            <person name="Tonouchi A."/>
        </authorList>
    </citation>
    <scope>NUCLEOTIDE SEQUENCE</scope>
    <source>
        <strain evidence="11">AW1220</strain>
    </source>
</reference>
<feature type="domain" description="Beta-hexosaminidase bacterial type N-terminal" evidence="10">
    <location>
        <begin position="52"/>
        <end position="191"/>
    </location>
</feature>
<evidence type="ECO:0000256" key="6">
    <source>
        <dbReference type="PIRSR" id="PIRSR625705-1"/>
    </source>
</evidence>
<dbReference type="PROSITE" id="PS51257">
    <property type="entry name" value="PROKAR_LIPOPROTEIN"/>
    <property type="match status" value="1"/>
</dbReference>
<keyword evidence="8" id="KW-0732">Signal</keyword>
<proteinExistence type="inferred from homology"/>
<dbReference type="Pfam" id="PF00728">
    <property type="entry name" value="Glyco_hydro_20"/>
    <property type="match status" value="1"/>
</dbReference>
<dbReference type="GO" id="GO:0016020">
    <property type="term" value="C:membrane"/>
    <property type="evidence" value="ECO:0007669"/>
    <property type="project" value="TreeGrafter"/>
</dbReference>
<dbReference type="PANTHER" id="PTHR22600">
    <property type="entry name" value="BETA-HEXOSAMINIDASE"/>
    <property type="match status" value="1"/>
</dbReference>
<name>A0AA37Q0L6_9BACT</name>
<dbReference type="AlphaFoldDB" id="A0AA37Q0L6"/>
<dbReference type="InterPro" id="IPR015883">
    <property type="entry name" value="Glyco_hydro_20_cat"/>
</dbReference>
<sequence length="548" mass="59399">MPTPSRSVARALSVALALSACAPRRAPSPAPTPTPAPTPAAVPATPAPLPRPALIPAPTRMELSTTERFVVTESTTVTFDADAAPEVERIARLTAAMLAPSVPREPRRLAAGEAPGRHAIHLALASADEPSPGDEGYALTVTTERVTLAAREPAGLFHAVQTLRQLLPVAVEHPAAIGRRLSVPTGRIEDAPRFAWRGAMLDVARHFLPAEDVKRFIDAMALYKLNRLHLHLSDDQGWRIEIRSWPNLAQFGGRLQVGGGTGGYYTQAQYAELVAYARDRFITVVPEIDMPGHTNAALSSYPALNCDGVAPPPYTGTRVGFSTLCASKDTVYAFVNDVVKELAALTPGPWLHIGGDEVEKLTHPDYLRFIERVEGIVRSHGKRAVGWGEIAPAKLDTATVVQHWRSDAKGVRDSTFLHAARGGRVVLSPARRVYLDMKYDSATVLGLRWAGLVGVRDTYEWNPATELPGVTERSVLGVEAPLWSETLEKRSDFEAMAFPRLLALAEVGWTPQAGREWAAFRARLGAHGARLSALGVNFHRAPEIPWVQ</sequence>
<evidence type="ECO:0000259" key="9">
    <source>
        <dbReference type="Pfam" id="PF00728"/>
    </source>
</evidence>
<evidence type="ECO:0000256" key="3">
    <source>
        <dbReference type="ARBA" id="ARBA00012663"/>
    </source>
</evidence>
<dbReference type="Pfam" id="PF02838">
    <property type="entry name" value="Glyco_hydro_20b"/>
    <property type="match status" value="1"/>
</dbReference>
<evidence type="ECO:0000256" key="2">
    <source>
        <dbReference type="ARBA" id="ARBA00006285"/>
    </source>
</evidence>
<evidence type="ECO:0000256" key="7">
    <source>
        <dbReference type="SAM" id="MobiDB-lite"/>
    </source>
</evidence>
<dbReference type="GO" id="GO:0004563">
    <property type="term" value="F:beta-N-acetylhexosaminidase activity"/>
    <property type="evidence" value="ECO:0007669"/>
    <property type="project" value="UniProtKB-EC"/>
</dbReference>
<dbReference type="RefSeq" id="WP_284348889.1">
    <property type="nucleotide sequence ID" value="NZ_BRXS01000002.1"/>
</dbReference>
<keyword evidence="12" id="KW-1185">Reference proteome</keyword>
<dbReference type="SUPFAM" id="SSF55545">
    <property type="entry name" value="beta-N-acetylhexosaminidase-like domain"/>
    <property type="match status" value="1"/>
</dbReference>
<evidence type="ECO:0000313" key="12">
    <source>
        <dbReference type="Proteomes" id="UP001161325"/>
    </source>
</evidence>
<keyword evidence="5" id="KW-0326">Glycosidase</keyword>
<keyword evidence="4" id="KW-0378">Hydrolase</keyword>
<accession>A0AA37Q0L6</accession>
<dbReference type="PANTHER" id="PTHR22600:SF57">
    <property type="entry name" value="BETA-N-ACETYLHEXOSAMINIDASE"/>
    <property type="match status" value="1"/>
</dbReference>
<feature type="region of interest" description="Disordered" evidence="7">
    <location>
        <begin position="23"/>
        <end position="59"/>
    </location>
</feature>
<dbReference type="InterPro" id="IPR015882">
    <property type="entry name" value="HEX_bac_N"/>
</dbReference>
<feature type="compositionally biased region" description="Pro residues" evidence="7">
    <location>
        <begin position="26"/>
        <end position="55"/>
    </location>
</feature>
<dbReference type="GO" id="GO:0030203">
    <property type="term" value="P:glycosaminoglycan metabolic process"/>
    <property type="evidence" value="ECO:0007669"/>
    <property type="project" value="TreeGrafter"/>
</dbReference>
<comment type="similarity">
    <text evidence="2">Belongs to the glycosyl hydrolase 20 family.</text>
</comment>
<evidence type="ECO:0000313" key="11">
    <source>
        <dbReference type="EMBL" id="GLC24440.1"/>
    </source>
</evidence>
<dbReference type="InterPro" id="IPR029018">
    <property type="entry name" value="Hex-like_dom2"/>
</dbReference>
<comment type="caution">
    <text evidence="11">The sequence shown here is derived from an EMBL/GenBank/DDBJ whole genome shotgun (WGS) entry which is preliminary data.</text>
</comment>
<dbReference type="Gene3D" id="3.20.20.80">
    <property type="entry name" value="Glycosidases"/>
    <property type="match status" value="1"/>
</dbReference>
<evidence type="ECO:0000259" key="10">
    <source>
        <dbReference type="Pfam" id="PF02838"/>
    </source>
</evidence>
<evidence type="ECO:0000256" key="4">
    <source>
        <dbReference type="ARBA" id="ARBA00022801"/>
    </source>
</evidence>
<dbReference type="Proteomes" id="UP001161325">
    <property type="component" value="Unassembled WGS sequence"/>
</dbReference>
<evidence type="ECO:0000256" key="8">
    <source>
        <dbReference type="SAM" id="SignalP"/>
    </source>
</evidence>
<dbReference type="CDD" id="cd06568">
    <property type="entry name" value="GH20_SpHex_like"/>
    <property type="match status" value="1"/>
</dbReference>
<evidence type="ECO:0000256" key="1">
    <source>
        <dbReference type="ARBA" id="ARBA00001231"/>
    </source>
</evidence>
<dbReference type="Gene3D" id="3.30.379.10">
    <property type="entry name" value="Chitobiase/beta-hexosaminidase domain 2-like"/>
    <property type="match status" value="1"/>
</dbReference>
<feature type="chain" id="PRO_5041368242" description="beta-N-acetylhexosaminidase" evidence="8">
    <location>
        <begin position="27"/>
        <end position="548"/>
    </location>
</feature>
<comment type="catalytic activity">
    <reaction evidence="1">
        <text>Hydrolysis of terminal non-reducing N-acetyl-D-hexosamine residues in N-acetyl-beta-D-hexosaminides.</text>
        <dbReference type="EC" id="3.2.1.52"/>
    </reaction>
</comment>
<dbReference type="EMBL" id="BRXS01000002">
    <property type="protein sequence ID" value="GLC24440.1"/>
    <property type="molecule type" value="Genomic_DNA"/>
</dbReference>
<feature type="domain" description="Glycoside hydrolase family 20 catalytic" evidence="9">
    <location>
        <begin position="194"/>
        <end position="511"/>
    </location>
</feature>
<dbReference type="PRINTS" id="PR00738">
    <property type="entry name" value="GLHYDRLASE20"/>
</dbReference>
<dbReference type="InterPro" id="IPR017853">
    <property type="entry name" value="GH"/>
</dbReference>
<evidence type="ECO:0000256" key="5">
    <source>
        <dbReference type="ARBA" id="ARBA00023295"/>
    </source>
</evidence>
<protein>
    <recommendedName>
        <fullName evidence="3">beta-N-acetylhexosaminidase</fullName>
        <ecNumber evidence="3">3.2.1.52</ecNumber>
    </recommendedName>
</protein>
<feature type="signal peptide" evidence="8">
    <location>
        <begin position="1"/>
        <end position="26"/>
    </location>
</feature>
<feature type="active site" description="Proton donor" evidence="6">
    <location>
        <position position="357"/>
    </location>
</feature>